<keyword evidence="7" id="KW-0028">Amino-acid biosynthesis</keyword>
<dbReference type="RefSeq" id="WP_102993028.1">
    <property type="nucleotide sequence ID" value="NZ_FXTU01000002.1"/>
</dbReference>
<evidence type="ECO:0000256" key="3">
    <source>
        <dbReference type="ARBA" id="ARBA00022679"/>
    </source>
</evidence>
<feature type="binding site" evidence="7">
    <location>
        <position position="61"/>
    </location>
    <ligand>
        <name>ATP</name>
        <dbReference type="ChEBI" id="CHEBI:30616"/>
    </ligand>
</feature>
<keyword evidence="5 7" id="KW-0418">Kinase</keyword>
<organism evidence="9 10">
    <name type="scientific">Laceyella tengchongensis</name>
    <dbReference type="NCBI Taxonomy" id="574699"/>
    <lineage>
        <taxon>Bacteria</taxon>
        <taxon>Bacillati</taxon>
        <taxon>Bacillota</taxon>
        <taxon>Bacilli</taxon>
        <taxon>Bacillales</taxon>
        <taxon>Thermoactinomycetaceae</taxon>
        <taxon>Laceyella</taxon>
    </lineage>
</organism>
<comment type="caution">
    <text evidence="9">The sequence shown here is derived from an EMBL/GenBank/DDBJ whole genome shotgun (WGS) entry which is preliminary data.</text>
</comment>
<evidence type="ECO:0000256" key="6">
    <source>
        <dbReference type="ARBA" id="ARBA00022840"/>
    </source>
</evidence>
<dbReference type="Gene3D" id="3.30.200.20">
    <property type="entry name" value="Phosphorylase Kinase, domain 1"/>
    <property type="match status" value="1"/>
</dbReference>
<dbReference type="SUPFAM" id="SSF56112">
    <property type="entry name" value="Protein kinase-like (PK-like)"/>
    <property type="match status" value="1"/>
</dbReference>
<keyword evidence="4 7" id="KW-0547">Nucleotide-binding</keyword>
<dbReference type="EC" id="2.7.1.100" evidence="7"/>
<comment type="subunit">
    <text evidence="2 7">Homodimer.</text>
</comment>
<dbReference type="InterPro" id="IPR009212">
    <property type="entry name" value="Methylthioribose_kinase"/>
</dbReference>
<comment type="catalytic activity">
    <reaction evidence="7">
        <text>5-(methylsulfanyl)-D-ribose + ATP = 5-(methylsulfanyl)-alpha-D-ribose 1-phosphate + ADP + H(+)</text>
        <dbReference type="Rhea" id="RHEA:22312"/>
        <dbReference type="ChEBI" id="CHEBI:15378"/>
        <dbReference type="ChEBI" id="CHEBI:30616"/>
        <dbReference type="ChEBI" id="CHEBI:58533"/>
        <dbReference type="ChEBI" id="CHEBI:78440"/>
        <dbReference type="ChEBI" id="CHEBI:456216"/>
        <dbReference type="EC" id="2.7.1.100"/>
    </reaction>
</comment>
<evidence type="ECO:0000256" key="1">
    <source>
        <dbReference type="ARBA" id="ARBA00010165"/>
    </source>
</evidence>
<dbReference type="Pfam" id="PF01636">
    <property type="entry name" value="APH"/>
    <property type="match status" value="1"/>
</dbReference>
<dbReference type="PIRSF" id="PIRSF031134">
    <property type="entry name" value="MTRK"/>
    <property type="match status" value="1"/>
</dbReference>
<gene>
    <name evidence="7" type="primary">mtnK</name>
    <name evidence="9" type="ORF">SAMN06265361_102439</name>
</gene>
<dbReference type="NCBIfam" id="TIGR01767">
    <property type="entry name" value="MTRK"/>
    <property type="match status" value="1"/>
</dbReference>
<dbReference type="Proteomes" id="UP001157946">
    <property type="component" value="Unassembled WGS sequence"/>
</dbReference>
<comment type="similarity">
    <text evidence="1 7">Belongs to the methylthioribose kinase family.</text>
</comment>
<dbReference type="PANTHER" id="PTHR34273:SF2">
    <property type="entry name" value="METHYLTHIORIBOSE KINASE"/>
    <property type="match status" value="1"/>
</dbReference>
<evidence type="ECO:0000256" key="5">
    <source>
        <dbReference type="ARBA" id="ARBA00022777"/>
    </source>
</evidence>
<dbReference type="EMBL" id="FXTU01000002">
    <property type="protein sequence ID" value="SMP13153.1"/>
    <property type="molecule type" value="Genomic_DNA"/>
</dbReference>
<accession>A0AA45WM69</accession>
<keyword evidence="3 7" id="KW-0808">Transferase</keyword>
<feature type="domain" description="Aminoglycoside phosphotransferase" evidence="8">
    <location>
        <begin position="34"/>
        <end position="305"/>
    </location>
</feature>
<dbReference type="InterPro" id="IPR011009">
    <property type="entry name" value="Kinase-like_dom_sf"/>
</dbReference>
<dbReference type="HAMAP" id="MF_01683">
    <property type="entry name" value="Salvage_MtnK"/>
    <property type="match status" value="1"/>
</dbReference>
<proteinExistence type="inferred from homology"/>
<evidence type="ECO:0000313" key="9">
    <source>
        <dbReference type="EMBL" id="SMP13153.1"/>
    </source>
</evidence>
<keyword evidence="6 7" id="KW-0067">ATP-binding</keyword>
<evidence type="ECO:0000256" key="4">
    <source>
        <dbReference type="ARBA" id="ARBA00022741"/>
    </source>
</evidence>
<feature type="binding site" evidence="7">
    <location>
        <position position="349"/>
    </location>
    <ligand>
        <name>substrate</name>
    </ligand>
</feature>
<sequence>MGGHANAGYHPLTTETVVQVVAPLNHFADVNQLEIKEIGDGNLNYVFHVVEPATGKSLIVKQALPYAKVVGESWPLTLDRARIESEALRRAAEYVPALVPKVHHTDERLACTVMEDLSDHVILRKGLIQGQVYPKLAEHIATFLAQTLFHTSDFFLSPLDKKEQVRAFINPELCKITEDLVFTDPFFNHETNDFPEALQSSVEALWNDLELKRETAKLKHAFLTRAEALVHGDLHTGSIFVTADSTKVIDPEFAYYGPIAFDIGQFFANLALNYLSHFHHSPDPQQRRTFQEYLLEVIEETWARFKEQFSQLWQTKGQDVYMQVAGVEDDFFERLLEDTIGFAGCEVIRRTIGLAHVADLDSISDEETQLRLKDKALTLGSVLIKQRRQLTRITHLSETIRGVAHA</sequence>
<keyword evidence="7" id="KW-0486">Methionine biosynthesis</keyword>
<evidence type="ECO:0000313" key="10">
    <source>
        <dbReference type="Proteomes" id="UP001157946"/>
    </source>
</evidence>
<dbReference type="GO" id="GO:0046522">
    <property type="term" value="F:S-methyl-5-thioribose kinase activity"/>
    <property type="evidence" value="ECO:0007669"/>
    <property type="project" value="UniProtKB-UniRule"/>
</dbReference>
<dbReference type="Gene3D" id="3.90.1200.10">
    <property type="match status" value="1"/>
</dbReference>
<dbReference type="AlphaFoldDB" id="A0AA45WM69"/>
<name>A0AA45WM69_9BACL</name>
<feature type="binding site" evidence="7">
    <location>
        <begin position="115"/>
        <end position="117"/>
    </location>
    <ligand>
        <name>ATP</name>
        <dbReference type="ChEBI" id="CHEBI:30616"/>
    </ligand>
</feature>
<keyword evidence="10" id="KW-1185">Reference proteome</keyword>
<dbReference type="GO" id="GO:0019509">
    <property type="term" value="P:L-methionine salvage from methylthioadenosine"/>
    <property type="evidence" value="ECO:0007669"/>
    <property type="project" value="UniProtKB-UniRule"/>
</dbReference>
<feature type="binding site" evidence="7">
    <location>
        <position position="233"/>
    </location>
    <ligand>
        <name>substrate</name>
    </ligand>
</feature>
<feature type="binding site" evidence="7">
    <location>
        <begin position="250"/>
        <end position="252"/>
    </location>
    <ligand>
        <name>ATP</name>
        <dbReference type="ChEBI" id="CHEBI:30616"/>
    </ligand>
</feature>
<protein>
    <recommendedName>
        <fullName evidence="7">Methylthioribose kinase</fullName>
        <shortName evidence="7">MTR kinase</shortName>
        <ecNumber evidence="7">2.7.1.100</ecNumber>
    </recommendedName>
</protein>
<dbReference type="InterPro" id="IPR002575">
    <property type="entry name" value="Aminoglycoside_PTrfase"/>
</dbReference>
<evidence type="ECO:0000259" key="8">
    <source>
        <dbReference type="Pfam" id="PF01636"/>
    </source>
</evidence>
<evidence type="ECO:0000256" key="2">
    <source>
        <dbReference type="ARBA" id="ARBA00011738"/>
    </source>
</evidence>
<dbReference type="PANTHER" id="PTHR34273">
    <property type="entry name" value="METHYLTHIORIBOSE KINASE"/>
    <property type="match status" value="1"/>
</dbReference>
<comment type="function">
    <text evidence="7">Catalyzes the phosphorylation of methylthioribose into methylthioribose-1-phosphate.</text>
</comment>
<evidence type="ECO:0000256" key="7">
    <source>
        <dbReference type="HAMAP-Rule" id="MF_01683"/>
    </source>
</evidence>
<reference evidence="9" key="1">
    <citation type="submission" date="2017-05" db="EMBL/GenBank/DDBJ databases">
        <authorList>
            <person name="Varghese N."/>
            <person name="Submissions S."/>
        </authorList>
    </citation>
    <scope>NUCLEOTIDE SEQUENCE</scope>
    <source>
        <strain evidence="9">DSM 45262</strain>
    </source>
</reference>
<dbReference type="GO" id="GO:0005524">
    <property type="term" value="F:ATP binding"/>
    <property type="evidence" value="ECO:0007669"/>
    <property type="project" value="UniProtKB-UniRule"/>
</dbReference>
<comment type="pathway">
    <text evidence="7">Amino-acid biosynthesis; L-methionine biosynthesis via salvage pathway; S-methyl-5-thio-alpha-D-ribose 1-phosphate from S-methyl-5'-thioadenosine (hydrolase route): step 2/2.</text>
</comment>
<feature type="binding site" evidence="7">
    <location>
        <position position="44"/>
    </location>
    <ligand>
        <name>ATP</name>
        <dbReference type="ChEBI" id="CHEBI:30616"/>
    </ligand>
</feature>